<keyword evidence="21" id="KW-1185">Reference proteome</keyword>
<comment type="cofactor">
    <cofactor evidence="15 16">
        <name>Zn(2+)</name>
        <dbReference type="ChEBI" id="CHEBI:29105"/>
    </cofactor>
    <text evidence="15 16">Binds 1 zinc ion per subunit.</text>
</comment>
<dbReference type="Pfam" id="PF00059">
    <property type="entry name" value="Lectin_C"/>
    <property type="match status" value="1"/>
</dbReference>
<evidence type="ECO:0000256" key="6">
    <source>
        <dbReference type="ARBA" id="ARBA00022723"/>
    </source>
</evidence>
<evidence type="ECO:0000259" key="17">
    <source>
        <dbReference type="PROSITE" id="PS50041"/>
    </source>
</evidence>
<dbReference type="InterPro" id="IPR024079">
    <property type="entry name" value="MetalloPept_cat_dom_sf"/>
</dbReference>
<keyword evidence="7 16" id="KW-0732">Signal</keyword>
<reference evidence="20 21" key="1">
    <citation type="journal article" date="2018" name="Sci. Rep.">
        <title>Comparative analysis of the Pocillopora damicornis genome highlights role of immune system in coral evolution.</title>
        <authorList>
            <person name="Cunning R."/>
            <person name="Bay R.A."/>
            <person name="Gillette P."/>
            <person name="Baker A.C."/>
            <person name="Traylor-Knowles N."/>
        </authorList>
    </citation>
    <scope>NUCLEOTIDE SEQUENCE [LARGE SCALE GENOMIC DNA]</scope>
    <source>
        <strain evidence="20">RSMAS</strain>
        <tissue evidence="20">Whole animal</tissue>
    </source>
</reference>
<keyword evidence="11 15" id="KW-0482">Metalloprotease</keyword>
<dbReference type="Gene3D" id="3.10.100.10">
    <property type="entry name" value="Mannose-Binding Protein A, subunit A"/>
    <property type="match status" value="1"/>
</dbReference>
<keyword evidence="5 15" id="KW-0645">Protease</keyword>
<gene>
    <name evidence="20" type="ORF">pdam_00019811</name>
</gene>
<dbReference type="CDD" id="cd00037">
    <property type="entry name" value="CLECT"/>
    <property type="match status" value="1"/>
</dbReference>
<comment type="subcellular location">
    <subcellularLocation>
        <location evidence="2">Secreted</location>
    </subcellularLocation>
</comment>
<accession>A0A3M6TS17</accession>
<keyword evidence="13" id="KW-0325">Glycoprotein</keyword>
<feature type="domain" description="Peptidase M12A" evidence="19">
    <location>
        <begin position="151"/>
        <end position="361"/>
    </location>
</feature>
<dbReference type="SUPFAM" id="SSF55486">
    <property type="entry name" value="Metalloproteases ('zincins'), catalytic domain"/>
    <property type="match status" value="1"/>
</dbReference>
<evidence type="ECO:0000256" key="14">
    <source>
        <dbReference type="PROSITE-ProRule" id="PRU01005"/>
    </source>
</evidence>
<dbReference type="GO" id="GO:0006508">
    <property type="term" value="P:proteolysis"/>
    <property type="evidence" value="ECO:0007669"/>
    <property type="project" value="UniProtKB-KW"/>
</dbReference>
<dbReference type="InterPro" id="IPR001304">
    <property type="entry name" value="C-type_lectin-like"/>
</dbReference>
<dbReference type="EC" id="3.4.24.-" evidence="16"/>
<dbReference type="SMART" id="SM00209">
    <property type="entry name" value="TSP1"/>
    <property type="match status" value="4"/>
</dbReference>
<evidence type="ECO:0000256" key="16">
    <source>
        <dbReference type="RuleBase" id="RU361183"/>
    </source>
</evidence>
<dbReference type="InterPro" id="IPR016186">
    <property type="entry name" value="C-type_lectin-like/link_sf"/>
</dbReference>
<evidence type="ECO:0000313" key="21">
    <source>
        <dbReference type="Proteomes" id="UP000275408"/>
    </source>
</evidence>
<sequence length="786" mass="90196">MIFALCVSLFQHVLVATGDAGNKLGYDSLGCWNLPEKDTSKVMSLEGHHSGLEGLYWDRVDSVTKCAEVAQDKEYRYFAVRNGGECVAGPRLQESFKEHGESLECFEGEGGHEAINVYKIRGKIASAEDFEGDILLTKLQRAMTSPFHQDVAAADVWEKASFLWPERTVPYYIPSDLVGHNLADRFHHGIRHWLEQTCVKFVPKKAGHRDWVELYREKDPRSRRCASSIGRIGSYQPIKLGDHCPPGSVIHEVGHALGLWHTQSRPDRDKYVQILWENILPGRSDQFKKYYHGSQDTLKVKYDYLSIMHYGKDYFAKLNHNRRYYLTTIKTKDPKYQDKIGQRKYPTPSDILMINTMYGCPDYPYMWHTGKWDDCSIPCGSGNQTRDVYCAKSDRNRTSSEYCSETKLPAKYRRCYGKQCDSCPKGWISYHNACYQINLARTGLQDANDKCLDQGAGILTLRSTEEETFLRAELEKKQLNNIFYWLGAKYSPSRGNFIWPDDTDVVYSAWNPGEPRFGLDCTLMLNRKGWGSDRCDMDRSYICKKELKNYKRSEVEIKKEKKENYQWRAEEWGDCSVSCGGGIRNRKTLCFGVDEQNEVDESFCEDNPPPLAWEDCSVNPCPTQYKWHLEDWGDCSKSCGGGIQRRKKICAGKDMISTSWKLCKEEPPITRKRCNTNSCPRRNTNVSVAPVWRVSSWSRCSRTCGHGHQIRRVFCSKSDNKPLNETACAGRAKPLSLRRCSATNCSLKKARVCSDGHVMCKIWAKQGSCKTSKWVRTKCRRKCHTC</sequence>
<evidence type="ECO:0000256" key="11">
    <source>
        <dbReference type="ARBA" id="ARBA00023049"/>
    </source>
</evidence>
<feature type="binding site" evidence="15">
    <location>
        <position position="251"/>
    </location>
    <ligand>
        <name>Zn(2+)</name>
        <dbReference type="ChEBI" id="CHEBI:29105"/>
        <note>catalytic</note>
    </ligand>
</feature>
<dbReference type="GO" id="GO:0004222">
    <property type="term" value="F:metalloendopeptidase activity"/>
    <property type="evidence" value="ECO:0007669"/>
    <property type="project" value="UniProtKB-UniRule"/>
</dbReference>
<dbReference type="SUPFAM" id="SSF56436">
    <property type="entry name" value="C-type lectin-like"/>
    <property type="match status" value="1"/>
</dbReference>
<dbReference type="InterPro" id="IPR003582">
    <property type="entry name" value="ShKT_dom"/>
</dbReference>
<dbReference type="FunFam" id="2.20.100.10:FF:000005">
    <property type="entry name" value="ADAM metallopeptidase with thrombospondin type 1 motif 9"/>
    <property type="match status" value="2"/>
</dbReference>
<dbReference type="PROSITE" id="PS50092">
    <property type="entry name" value="TSP1"/>
    <property type="match status" value="4"/>
</dbReference>
<evidence type="ECO:0000256" key="3">
    <source>
        <dbReference type="ARBA" id="ARBA00022525"/>
    </source>
</evidence>
<evidence type="ECO:0000256" key="1">
    <source>
        <dbReference type="ARBA" id="ARBA00002657"/>
    </source>
</evidence>
<dbReference type="InterPro" id="IPR001506">
    <property type="entry name" value="Peptidase_M12A"/>
</dbReference>
<dbReference type="OrthoDB" id="291007at2759"/>
<evidence type="ECO:0000256" key="4">
    <source>
        <dbReference type="ARBA" id="ARBA00022656"/>
    </source>
</evidence>
<comment type="function">
    <text evidence="1">Metalloprotease.</text>
</comment>
<dbReference type="Proteomes" id="UP000275408">
    <property type="component" value="Unassembled WGS sequence"/>
</dbReference>
<keyword evidence="12" id="KW-1015">Disulfide bond</keyword>
<name>A0A3M6TS17_POCDA</name>
<dbReference type="Pfam" id="PF01400">
    <property type="entry name" value="Astacin"/>
    <property type="match status" value="1"/>
</dbReference>
<evidence type="ECO:0000259" key="18">
    <source>
        <dbReference type="PROSITE" id="PS51670"/>
    </source>
</evidence>
<dbReference type="Gene3D" id="3.40.390.10">
    <property type="entry name" value="Collagenase (Catalytic Domain)"/>
    <property type="match status" value="1"/>
</dbReference>
<feature type="active site" evidence="15">
    <location>
        <position position="252"/>
    </location>
</feature>
<evidence type="ECO:0000259" key="19">
    <source>
        <dbReference type="PROSITE" id="PS51864"/>
    </source>
</evidence>
<feature type="signal peptide" evidence="16">
    <location>
        <begin position="1"/>
        <end position="20"/>
    </location>
</feature>
<dbReference type="PANTHER" id="PTHR10127:SF780">
    <property type="entry name" value="METALLOENDOPEPTIDASE"/>
    <property type="match status" value="1"/>
</dbReference>
<dbReference type="GO" id="GO:0090729">
    <property type="term" value="F:toxin activity"/>
    <property type="evidence" value="ECO:0007669"/>
    <property type="project" value="UniProtKB-KW"/>
</dbReference>
<feature type="domain" description="C-type lectin" evidence="17">
    <location>
        <begin position="430"/>
        <end position="544"/>
    </location>
</feature>
<evidence type="ECO:0000256" key="9">
    <source>
        <dbReference type="ARBA" id="ARBA00022801"/>
    </source>
</evidence>
<dbReference type="PROSITE" id="PS00615">
    <property type="entry name" value="C_TYPE_LECTIN_1"/>
    <property type="match status" value="1"/>
</dbReference>
<dbReference type="PROSITE" id="PS51670">
    <property type="entry name" value="SHKT"/>
    <property type="match status" value="1"/>
</dbReference>
<feature type="binding site" evidence="15">
    <location>
        <position position="255"/>
    </location>
    <ligand>
        <name>Zn(2+)</name>
        <dbReference type="ChEBI" id="CHEBI:29105"/>
        <note>catalytic</note>
    </ligand>
</feature>
<dbReference type="AlphaFoldDB" id="A0A3M6TS17"/>
<dbReference type="InterPro" id="IPR006026">
    <property type="entry name" value="Peptidase_Metallo"/>
</dbReference>
<evidence type="ECO:0000256" key="12">
    <source>
        <dbReference type="ARBA" id="ARBA00023157"/>
    </source>
</evidence>
<dbReference type="SMART" id="SM00034">
    <property type="entry name" value="CLECT"/>
    <property type="match status" value="1"/>
</dbReference>
<dbReference type="SUPFAM" id="SSF82895">
    <property type="entry name" value="TSP-1 type 1 repeat"/>
    <property type="match status" value="4"/>
</dbReference>
<dbReference type="InterPro" id="IPR036383">
    <property type="entry name" value="TSP1_rpt_sf"/>
</dbReference>
<dbReference type="InterPro" id="IPR034035">
    <property type="entry name" value="Astacin-like_dom"/>
</dbReference>
<evidence type="ECO:0000256" key="10">
    <source>
        <dbReference type="ARBA" id="ARBA00022833"/>
    </source>
</evidence>
<comment type="caution">
    <text evidence="14">Lacks conserved residue(s) required for the propagation of feature annotation.</text>
</comment>
<dbReference type="PANTHER" id="PTHR10127">
    <property type="entry name" value="DISCOIDIN, CUB, EGF, LAMININ , AND ZINC METALLOPROTEASE DOMAIN CONTAINING"/>
    <property type="match status" value="1"/>
</dbReference>
<dbReference type="GO" id="GO:0008270">
    <property type="term" value="F:zinc ion binding"/>
    <property type="evidence" value="ECO:0007669"/>
    <property type="project" value="UniProtKB-UniRule"/>
</dbReference>
<dbReference type="InterPro" id="IPR016187">
    <property type="entry name" value="CTDL_fold"/>
</dbReference>
<dbReference type="InterPro" id="IPR018378">
    <property type="entry name" value="C-type_lectin_CS"/>
</dbReference>
<dbReference type="GO" id="GO:0005576">
    <property type="term" value="C:extracellular region"/>
    <property type="evidence" value="ECO:0007669"/>
    <property type="project" value="UniProtKB-SubCell"/>
</dbReference>
<feature type="binding site" evidence="15">
    <location>
        <position position="261"/>
    </location>
    <ligand>
        <name>Zn(2+)</name>
        <dbReference type="ChEBI" id="CHEBI:29105"/>
        <note>catalytic</note>
    </ligand>
</feature>
<keyword evidence="6 15" id="KW-0479">Metal-binding</keyword>
<evidence type="ECO:0000256" key="13">
    <source>
        <dbReference type="ARBA" id="ARBA00023180"/>
    </source>
</evidence>
<feature type="chain" id="PRO_5017847533" description="Metalloendopeptidase" evidence="16">
    <location>
        <begin position="21"/>
        <end position="786"/>
    </location>
</feature>
<dbReference type="CDD" id="cd04280">
    <property type="entry name" value="ZnMc_astacin_like"/>
    <property type="match status" value="1"/>
</dbReference>
<dbReference type="SMART" id="SM00235">
    <property type="entry name" value="ZnMc"/>
    <property type="match status" value="1"/>
</dbReference>
<dbReference type="PROSITE" id="PS50041">
    <property type="entry name" value="C_TYPE_LECTIN_2"/>
    <property type="match status" value="1"/>
</dbReference>
<keyword evidence="4" id="KW-0800">Toxin</keyword>
<evidence type="ECO:0000256" key="2">
    <source>
        <dbReference type="ARBA" id="ARBA00004613"/>
    </source>
</evidence>
<dbReference type="PRINTS" id="PR00480">
    <property type="entry name" value="ASTACIN"/>
</dbReference>
<dbReference type="Gene3D" id="2.20.100.10">
    <property type="entry name" value="Thrombospondin type-1 (TSP1) repeat"/>
    <property type="match status" value="4"/>
</dbReference>
<evidence type="ECO:0000256" key="8">
    <source>
        <dbReference type="ARBA" id="ARBA00022737"/>
    </source>
</evidence>
<evidence type="ECO:0000313" key="20">
    <source>
        <dbReference type="EMBL" id="RMX44044.1"/>
    </source>
</evidence>
<evidence type="ECO:0000256" key="7">
    <source>
        <dbReference type="ARBA" id="ARBA00022729"/>
    </source>
</evidence>
<dbReference type="InterPro" id="IPR000884">
    <property type="entry name" value="TSP1_rpt"/>
</dbReference>
<feature type="domain" description="ShKT" evidence="18">
    <location>
        <begin position="753"/>
        <end position="786"/>
    </location>
</feature>
<keyword evidence="3" id="KW-0964">Secreted</keyword>
<evidence type="ECO:0000256" key="15">
    <source>
        <dbReference type="PROSITE-ProRule" id="PRU01211"/>
    </source>
</evidence>
<protein>
    <recommendedName>
        <fullName evidence="16">Metalloendopeptidase</fullName>
        <ecNumber evidence="16">3.4.24.-</ecNumber>
    </recommendedName>
</protein>
<dbReference type="Pfam" id="PF01549">
    <property type="entry name" value="ShK"/>
    <property type="match status" value="1"/>
</dbReference>
<proteinExistence type="predicted"/>
<dbReference type="Pfam" id="PF19030">
    <property type="entry name" value="TSP1_ADAMTS"/>
    <property type="match status" value="4"/>
</dbReference>
<dbReference type="PROSITE" id="PS51864">
    <property type="entry name" value="ASTACIN"/>
    <property type="match status" value="1"/>
</dbReference>
<keyword evidence="10 15" id="KW-0862">Zinc</keyword>
<dbReference type="EMBL" id="RCHS01003069">
    <property type="protein sequence ID" value="RMX44044.1"/>
    <property type="molecule type" value="Genomic_DNA"/>
</dbReference>
<organism evidence="20 21">
    <name type="scientific">Pocillopora damicornis</name>
    <name type="common">Cauliflower coral</name>
    <name type="synonym">Millepora damicornis</name>
    <dbReference type="NCBI Taxonomy" id="46731"/>
    <lineage>
        <taxon>Eukaryota</taxon>
        <taxon>Metazoa</taxon>
        <taxon>Cnidaria</taxon>
        <taxon>Anthozoa</taxon>
        <taxon>Hexacorallia</taxon>
        <taxon>Scleractinia</taxon>
        <taxon>Astrocoeniina</taxon>
        <taxon>Pocilloporidae</taxon>
        <taxon>Pocillopora</taxon>
    </lineage>
</organism>
<evidence type="ECO:0000256" key="5">
    <source>
        <dbReference type="ARBA" id="ARBA00022670"/>
    </source>
</evidence>
<dbReference type="OMA" id="TMYGCPD"/>
<keyword evidence="8" id="KW-0677">Repeat</keyword>
<comment type="caution">
    <text evidence="20">The sequence shown here is derived from an EMBL/GenBank/DDBJ whole genome shotgun (WGS) entry which is preliminary data.</text>
</comment>
<keyword evidence="9 15" id="KW-0378">Hydrolase</keyword>